<keyword evidence="3" id="KW-1185">Reference proteome</keyword>
<dbReference type="PANTHER" id="PTHR37685">
    <property type="entry name" value="GEO11136P1-RELATED"/>
    <property type="match status" value="1"/>
</dbReference>
<keyword evidence="1" id="KW-0732">Signal</keyword>
<name>A0A154P869_DUFNO</name>
<proteinExistence type="predicted"/>
<dbReference type="AlphaFoldDB" id="A0A154P869"/>
<feature type="chain" id="PRO_5007599379" evidence="1">
    <location>
        <begin position="21"/>
        <end position="189"/>
    </location>
</feature>
<dbReference type="Proteomes" id="UP000076502">
    <property type="component" value="Unassembled WGS sequence"/>
</dbReference>
<dbReference type="OrthoDB" id="8192785at2759"/>
<dbReference type="PANTHER" id="PTHR37685:SF1">
    <property type="entry name" value="GEO11136P1-RELATED"/>
    <property type="match status" value="1"/>
</dbReference>
<dbReference type="Pfam" id="PF15868">
    <property type="entry name" value="MBF2"/>
    <property type="match status" value="1"/>
</dbReference>
<protein>
    <submittedName>
        <fullName evidence="2">Putative salivary secreted peptide</fullName>
    </submittedName>
</protein>
<feature type="signal peptide" evidence="1">
    <location>
        <begin position="1"/>
        <end position="20"/>
    </location>
</feature>
<evidence type="ECO:0000313" key="2">
    <source>
        <dbReference type="EMBL" id="KZC07534.1"/>
    </source>
</evidence>
<reference evidence="2 3" key="1">
    <citation type="submission" date="2015-07" db="EMBL/GenBank/DDBJ databases">
        <title>The genome of Dufourea novaeangliae.</title>
        <authorList>
            <person name="Pan H."/>
            <person name="Kapheim K."/>
        </authorList>
    </citation>
    <scope>NUCLEOTIDE SEQUENCE [LARGE SCALE GENOMIC DNA]</scope>
    <source>
        <strain evidence="2">0120121106</strain>
        <tissue evidence="2">Whole body</tissue>
    </source>
</reference>
<accession>A0A154P869</accession>
<dbReference type="EMBL" id="KQ434827">
    <property type="protein sequence ID" value="KZC07534.1"/>
    <property type="molecule type" value="Genomic_DNA"/>
</dbReference>
<organism evidence="2 3">
    <name type="scientific">Dufourea novaeangliae</name>
    <name type="common">Sweat bee</name>
    <dbReference type="NCBI Taxonomy" id="178035"/>
    <lineage>
        <taxon>Eukaryota</taxon>
        <taxon>Metazoa</taxon>
        <taxon>Ecdysozoa</taxon>
        <taxon>Arthropoda</taxon>
        <taxon>Hexapoda</taxon>
        <taxon>Insecta</taxon>
        <taxon>Pterygota</taxon>
        <taxon>Neoptera</taxon>
        <taxon>Endopterygota</taxon>
        <taxon>Hymenoptera</taxon>
        <taxon>Apocrita</taxon>
        <taxon>Aculeata</taxon>
        <taxon>Apoidea</taxon>
        <taxon>Anthophila</taxon>
        <taxon>Halictidae</taxon>
        <taxon>Rophitinae</taxon>
        <taxon>Dufourea</taxon>
    </lineage>
</organism>
<dbReference type="InterPro" id="IPR031734">
    <property type="entry name" value="MBF2"/>
</dbReference>
<sequence>MSAQKVAVFLIVTFIIAITAEVNSSADYKAANNQSNHLAVGYRVPGDRLVLRQNIIKKSSWMQVVVEEKTFYVSGNEQITLVQALDQKTNGNGAHASLTAGGPGHSNVSLRFKSQRGHGINFVVEVTEATYSFFLEVVRKRPQDSAGHHALVHPISTSVSSDGGLPSGGHLYPPAVHLLELHQSNVSHD</sequence>
<gene>
    <name evidence="2" type="ORF">WN55_08305</name>
</gene>
<evidence type="ECO:0000313" key="3">
    <source>
        <dbReference type="Proteomes" id="UP000076502"/>
    </source>
</evidence>
<evidence type="ECO:0000256" key="1">
    <source>
        <dbReference type="SAM" id="SignalP"/>
    </source>
</evidence>